<evidence type="ECO:0000313" key="3">
    <source>
        <dbReference type="Proteomes" id="UP000807353"/>
    </source>
</evidence>
<keyword evidence="3" id="KW-1185">Reference proteome</keyword>
<comment type="caution">
    <text evidence="2">The sequence shown here is derived from an EMBL/GenBank/DDBJ whole genome shotgun (WGS) entry which is preliminary data.</text>
</comment>
<evidence type="ECO:0008006" key="4">
    <source>
        <dbReference type="Google" id="ProtNLM"/>
    </source>
</evidence>
<protein>
    <recommendedName>
        <fullName evidence="4">Pyridoxamine 5'-phosphate oxidase putative domain-containing protein</fullName>
    </recommendedName>
</protein>
<dbReference type="AlphaFoldDB" id="A0A9P6CJ34"/>
<organism evidence="2 3">
    <name type="scientific">Collybia nuda</name>
    <dbReference type="NCBI Taxonomy" id="64659"/>
    <lineage>
        <taxon>Eukaryota</taxon>
        <taxon>Fungi</taxon>
        <taxon>Dikarya</taxon>
        <taxon>Basidiomycota</taxon>
        <taxon>Agaricomycotina</taxon>
        <taxon>Agaricomycetes</taxon>
        <taxon>Agaricomycetidae</taxon>
        <taxon>Agaricales</taxon>
        <taxon>Tricholomatineae</taxon>
        <taxon>Clitocybaceae</taxon>
        <taxon>Collybia</taxon>
    </lineage>
</organism>
<dbReference type="OrthoDB" id="539398at2759"/>
<accession>A0A9P6CJ34</accession>
<sequence length="304" mass="33891">MEKFVPDDAYVKDQSYQLNSLYLYNPPPLSSLSTTLVTMQMFGEIPDFLFAWIEEQQMFWVASAPLTADGLVNISPKGVEGTFHIAGPRKVWYEDLTGTGVETISHIRENGRATILFNAYKGPPRITRLYGKGSVHEFGTPEYNALLPEGTRHAGSRAVVVLDVFKVATTCGYAVPFYEFQGHRTQLIEWAAKKEAADRDTELTVGFSSSTSPRNQNGMKRWWEERNTTSLDGLPGVISAHVSNEIFRSTKIPDGGDNDIKSKLSNAIGPMDLRIFIAFLFGVICTILYGHLRMVAQEVLIIKS</sequence>
<dbReference type="PANTHER" id="PTHR39336:SF3">
    <property type="entry name" value="PYRIDOXAMINE PHOSPHATE OXIDASE"/>
    <property type="match status" value="1"/>
</dbReference>
<evidence type="ECO:0000313" key="2">
    <source>
        <dbReference type="EMBL" id="KAF9462489.1"/>
    </source>
</evidence>
<dbReference type="EMBL" id="MU150271">
    <property type="protein sequence ID" value="KAF9462489.1"/>
    <property type="molecule type" value="Genomic_DNA"/>
</dbReference>
<dbReference type="Gene3D" id="2.30.110.10">
    <property type="entry name" value="Electron Transport, Fmn-binding Protein, Chain A"/>
    <property type="match status" value="1"/>
</dbReference>
<dbReference type="PANTHER" id="PTHR39336">
    <property type="entry name" value="PYRIDOXAMINE PHOSPHATE OXIDASE FAMILY PROTEIN (AFU_ORTHOLOGUE AFUA_6G11440)"/>
    <property type="match status" value="1"/>
</dbReference>
<feature type="transmembrane region" description="Helical" evidence="1">
    <location>
        <begin position="273"/>
        <end position="292"/>
    </location>
</feature>
<keyword evidence="1" id="KW-0472">Membrane</keyword>
<dbReference type="Proteomes" id="UP000807353">
    <property type="component" value="Unassembled WGS sequence"/>
</dbReference>
<dbReference type="InterPro" id="IPR012349">
    <property type="entry name" value="Split_barrel_FMN-bd"/>
</dbReference>
<gene>
    <name evidence="2" type="ORF">BDZ94DRAFT_1260983</name>
</gene>
<dbReference type="SUPFAM" id="SSF50475">
    <property type="entry name" value="FMN-binding split barrel"/>
    <property type="match status" value="1"/>
</dbReference>
<evidence type="ECO:0000256" key="1">
    <source>
        <dbReference type="SAM" id="Phobius"/>
    </source>
</evidence>
<proteinExistence type="predicted"/>
<reference evidence="2" key="1">
    <citation type="submission" date="2020-11" db="EMBL/GenBank/DDBJ databases">
        <authorList>
            <consortium name="DOE Joint Genome Institute"/>
            <person name="Ahrendt S."/>
            <person name="Riley R."/>
            <person name="Andreopoulos W."/>
            <person name="Labutti K."/>
            <person name="Pangilinan J."/>
            <person name="Ruiz-Duenas F.J."/>
            <person name="Barrasa J.M."/>
            <person name="Sanchez-Garcia M."/>
            <person name="Camarero S."/>
            <person name="Miyauchi S."/>
            <person name="Serrano A."/>
            <person name="Linde D."/>
            <person name="Babiker R."/>
            <person name="Drula E."/>
            <person name="Ayuso-Fernandez I."/>
            <person name="Pacheco R."/>
            <person name="Padilla G."/>
            <person name="Ferreira P."/>
            <person name="Barriuso J."/>
            <person name="Kellner H."/>
            <person name="Castanera R."/>
            <person name="Alfaro M."/>
            <person name="Ramirez L."/>
            <person name="Pisabarro A.G."/>
            <person name="Kuo A."/>
            <person name="Tritt A."/>
            <person name="Lipzen A."/>
            <person name="He G."/>
            <person name="Yan M."/>
            <person name="Ng V."/>
            <person name="Cullen D."/>
            <person name="Martin F."/>
            <person name="Rosso M.-N."/>
            <person name="Henrissat B."/>
            <person name="Hibbett D."/>
            <person name="Martinez A.T."/>
            <person name="Grigoriev I.V."/>
        </authorList>
    </citation>
    <scope>NUCLEOTIDE SEQUENCE</scope>
    <source>
        <strain evidence="2">CBS 247.69</strain>
    </source>
</reference>
<keyword evidence="1" id="KW-1133">Transmembrane helix</keyword>
<keyword evidence="1" id="KW-0812">Transmembrane</keyword>
<name>A0A9P6CJ34_9AGAR</name>